<dbReference type="Pfam" id="PF00296">
    <property type="entry name" value="Bac_luciferase"/>
    <property type="match status" value="1"/>
</dbReference>
<dbReference type="InterPro" id="IPR011251">
    <property type="entry name" value="Luciferase-like_dom"/>
</dbReference>
<keyword evidence="7" id="KW-1185">Reference proteome</keyword>
<dbReference type="SUPFAM" id="SSF51679">
    <property type="entry name" value="Bacterial luciferase-like"/>
    <property type="match status" value="1"/>
</dbReference>
<sequence length="316" mass="35585">MALKYSIFLPQGFVHELGAFCDPIEAYETLTAVAQTVEACGFDTVWVADHLHTATSEQHHLFESWTTVAALLRDTSRIRIGQMVTCNDYRNPALQAKMASTVDVLGHGRYTFGIGAGWHQPDYDAYGYEFRAAPERLKRLREAVQIILSLWTELETTFDGEYYQVKKAINQPKGIQQPHIPLMIAGEGEQVTLKLVAQYADMCNITQDPIGMRHKFEVLKKHCEAVGRNYDEIHRTVQTHCVFADSDEEAQTLVAPWTPAVFPGDVRDYGLVGNAKTIRDRLKAYEDAGAQELAISFAFPENPDTYLRFAEEFMGG</sequence>
<dbReference type="STRING" id="589385.SAMN05421504_103299"/>
<dbReference type="GO" id="GO:0046306">
    <property type="term" value="P:alkanesulfonate catabolic process"/>
    <property type="evidence" value="ECO:0007669"/>
    <property type="project" value="TreeGrafter"/>
</dbReference>
<dbReference type="OrthoDB" id="4029802at2"/>
<evidence type="ECO:0000256" key="3">
    <source>
        <dbReference type="ARBA" id="ARBA00023002"/>
    </source>
</evidence>
<evidence type="ECO:0000256" key="1">
    <source>
        <dbReference type="ARBA" id="ARBA00022630"/>
    </source>
</evidence>
<dbReference type="AlphaFoldDB" id="A0A1H3D8G7"/>
<accession>A0A1H3D8G7</accession>
<dbReference type="InterPro" id="IPR019952">
    <property type="entry name" value="F420_OxRdatse_Rv1855c_pred"/>
</dbReference>
<reference evidence="6 7" key="1">
    <citation type="submission" date="2016-10" db="EMBL/GenBank/DDBJ databases">
        <authorList>
            <person name="de Groot N.N."/>
        </authorList>
    </citation>
    <scope>NUCLEOTIDE SEQUENCE [LARGE SCALE GENOMIC DNA]</scope>
    <source>
        <strain evidence="6 7">CPCC 202699</strain>
    </source>
</reference>
<dbReference type="PANTHER" id="PTHR42847:SF8">
    <property type="entry name" value="CONSERVED PROTEIN"/>
    <property type="match status" value="1"/>
</dbReference>
<dbReference type="InterPro" id="IPR050172">
    <property type="entry name" value="SsuD_RutA_monooxygenase"/>
</dbReference>
<evidence type="ECO:0000313" key="6">
    <source>
        <dbReference type="EMBL" id="SDX62743.1"/>
    </source>
</evidence>
<dbReference type="EMBL" id="FNON01000003">
    <property type="protein sequence ID" value="SDX62743.1"/>
    <property type="molecule type" value="Genomic_DNA"/>
</dbReference>
<evidence type="ECO:0000256" key="4">
    <source>
        <dbReference type="ARBA" id="ARBA00023033"/>
    </source>
</evidence>
<gene>
    <name evidence="6" type="ORF">SAMN05421504_103299</name>
</gene>
<name>A0A1H3D8G7_9PSEU</name>
<feature type="domain" description="Luciferase-like" evidence="5">
    <location>
        <begin position="25"/>
        <end position="257"/>
    </location>
</feature>
<evidence type="ECO:0000313" key="7">
    <source>
        <dbReference type="Proteomes" id="UP000199515"/>
    </source>
</evidence>
<keyword evidence="3" id="KW-0560">Oxidoreductase</keyword>
<proteinExistence type="predicted"/>
<dbReference type="Gene3D" id="3.20.20.30">
    <property type="entry name" value="Luciferase-like domain"/>
    <property type="match status" value="1"/>
</dbReference>
<evidence type="ECO:0000256" key="2">
    <source>
        <dbReference type="ARBA" id="ARBA00022643"/>
    </source>
</evidence>
<dbReference type="PANTHER" id="PTHR42847">
    <property type="entry name" value="ALKANESULFONATE MONOOXYGENASE"/>
    <property type="match status" value="1"/>
</dbReference>
<evidence type="ECO:0000259" key="5">
    <source>
        <dbReference type="Pfam" id="PF00296"/>
    </source>
</evidence>
<dbReference type="InterPro" id="IPR036661">
    <property type="entry name" value="Luciferase-like_sf"/>
</dbReference>
<dbReference type="GO" id="GO:0008726">
    <property type="term" value="F:alkanesulfonate monooxygenase activity"/>
    <property type="evidence" value="ECO:0007669"/>
    <property type="project" value="TreeGrafter"/>
</dbReference>
<keyword evidence="4" id="KW-0503">Monooxygenase</keyword>
<dbReference type="NCBIfam" id="TIGR03560">
    <property type="entry name" value="F420_Rv1855c"/>
    <property type="match status" value="1"/>
</dbReference>
<keyword evidence="1" id="KW-0285">Flavoprotein</keyword>
<organism evidence="6 7">
    <name type="scientific">Amycolatopsis xylanica</name>
    <dbReference type="NCBI Taxonomy" id="589385"/>
    <lineage>
        <taxon>Bacteria</taxon>
        <taxon>Bacillati</taxon>
        <taxon>Actinomycetota</taxon>
        <taxon>Actinomycetes</taxon>
        <taxon>Pseudonocardiales</taxon>
        <taxon>Pseudonocardiaceae</taxon>
        <taxon>Amycolatopsis</taxon>
    </lineage>
</organism>
<protein>
    <submittedName>
        <fullName evidence="6">Probable F420-dependent oxidoreductase, Rv1855c family</fullName>
    </submittedName>
</protein>
<keyword evidence="2" id="KW-0288">FMN</keyword>
<dbReference type="RefSeq" id="WP_091289391.1">
    <property type="nucleotide sequence ID" value="NZ_FNON01000003.1"/>
</dbReference>
<dbReference type="Proteomes" id="UP000199515">
    <property type="component" value="Unassembled WGS sequence"/>
</dbReference>